<dbReference type="EMBL" id="GBRH01234412">
    <property type="protein sequence ID" value="JAD63483.1"/>
    <property type="molecule type" value="Transcribed_RNA"/>
</dbReference>
<organism evidence="1">
    <name type="scientific">Arundo donax</name>
    <name type="common">Giant reed</name>
    <name type="synonym">Donax arundinaceus</name>
    <dbReference type="NCBI Taxonomy" id="35708"/>
    <lineage>
        <taxon>Eukaryota</taxon>
        <taxon>Viridiplantae</taxon>
        <taxon>Streptophyta</taxon>
        <taxon>Embryophyta</taxon>
        <taxon>Tracheophyta</taxon>
        <taxon>Spermatophyta</taxon>
        <taxon>Magnoliopsida</taxon>
        <taxon>Liliopsida</taxon>
        <taxon>Poales</taxon>
        <taxon>Poaceae</taxon>
        <taxon>PACMAD clade</taxon>
        <taxon>Arundinoideae</taxon>
        <taxon>Arundineae</taxon>
        <taxon>Arundo</taxon>
    </lineage>
</organism>
<sequence>MVVASNLLLSRLSSADDTLNKVLLLLACAFKPKIIFDEIPSLASRIPLYSESSFISKF</sequence>
<evidence type="ECO:0000313" key="1">
    <source>
        <dbReference type="EMBL" id="JAD63483.1"/>
    </source>
</evidence>
<name>A0A0A9BMT3_ARUDO</name>
<accession>A0A0A9BMT3</accession>
<dbReference type="AlphaFoldDB" id="A0A0A9BMT3"/>
<reference evidence="1" key="2">
    <citation type="journal article" date="2015" name="Data Brief">
        <title>Shoot transcriptome of the giant reed, Arundo donax.</title>
        <authorList>
            <person name="Barrero R.A."/>
            <person name="Guerrero F.D."/>
            <person name="Moolhuijzen P."/>
            <person name="Goolsby J.A."/>
            <person name="Tidwell J."/>
            <person name="Bellgard S.E."/>
            <person name="Bellgard M.I."/>
        </authorList>
    </citation>
    <scope>NUCLEOTIDE SEQUENCE</scope>
    <source>
        <tissue evidence="1">Shoot tissue taken approximately 20 cm above the soil surface</tissue>
    </source>
</reference>
<reference evidence="1" key="1">
    <citation type="submission" date="2014-09" db="EMBL/GenBank/DDBJ databases">
        <authorList>
            <person name="Magalhaes I.L.F."/>
            <person name="Oliveira U."/>
            <person name="Santos F.R."/>
            <person name="Vidigal T.H.D.A."/>
            <person name="Brescovit A.D."/>
            <person name="Santos A.J."/>
        </authorList>
    </citation>
    <scope>NUCLEOTIDE SEQUENCE</scope>
    <source>
        <tissue evidence="1">Shoot tissue taken approximately 20 cm above the soil surface</tissue>
    </source>
</reference>
<proteinExistence type="predicted"/>
<protein>
    <submittedName>
        <fullName evidence="1">Uncharacterized protein</fullName>
    </submittedName>
</protein>